<feature type="compositionally biased region" description="Acidic residues" evidence="1">
    <location>
        <begin position="156"/>
        <end position="165"/>
    </location>
</feature>
<dbReference type="Proteomes" id="UP000799437">
    <property type="component" value="Unassembled WGS sequence"/>
</dbReference>
<accession>A0A6A6WLJ5</accession>
<protein>
    <recommendedName>
        <fullName evidence="2">Extracellular mutant protein 11 C-terminal domain-containing protein</fullName>
    </recommendedName>
</protein>
<dbReference type="EMBL" id="ML996565">
    <property type="protein sequence ID" value="KAF2763042.1"/>
    <property type="molecule type" value="Genomic_DNA"/>
</dbReference>
<dbReference type="OrthoDB" id="5346740at2759"/>
<evidence type="ECO:0000259" key="2">
    <source>
        <dbReference type="Pfam" id="PF15463"/>
    </source>
</evidence>
<dbReference type="GO" id="GO:0070860">
    <property type="term" value="C:RNA polymerase I core factor complex"/>
    <property type="evidence" value="ECO:0007669"/>
    <property type="project" value="TreeGrafter"/>
</dbReference>
<organism evidence="3 4">
    <name type="scientific">Pseudovirgaria hyperparasitica</name>
    <dbReference type="NCBI Taxonomy" id="470096"/>
    <lineage>
        <taxon>Eukaryota</taxon>
        <taxon>Fungi</taxon>
        <taxon>Dikarya</taxon>
        <taxon>Ascomycota</taxon>
        <taxon>Pezizomycotina</taxon>
        <taxon>Dothideomycetes</taxon>
        <taxon>Dothideomycetes incertae sedis</taxon>
        <taxon>Acrospermales</taxon>
        <taxon>Acrospermaceae</taxon>
        <taxon>Pseudovirgaria</taxon>
    </lineage>
</organism>
<evidence type="ECO:0000313" key="4">
    <source>
        <dbReference type="Proteomes" id="UP000799437"/>
    </source>
</evidence>
<feature type="compositionally biased region" description="Polar residues" evidence="1">
    <location>
        <begin position="137"/>
        <end position="155"/>
    </location>
</feature>
<feature type="region of interest" description="Disordered" evidence="1">
    <location>
        <begin position="1"/>
        <end position="47"/>
    </location>
</feature>
<feature type="compositionally biased region" description="Basic and acidic residues" evidence="1">
    <location>
        <begin position="1"/>
        <end position="11"/>
    </location>
</feature>
<feature type="domain" description="Extracellular mutant protein 11 C-terminal" evidence="2">
    <location>
        <begin position="357"/>
        <end position="489"/>
    </location>
</feature>
<dbReference type="InterPro" id="IPR053029">
    <property type="entry name" value="RNA_pol_I-specific_init_factor"/>
</dbReference>
<feature type="compositionally biased region" description="Polar residues" evidence="1">
    <location>
        <begin position="477"/>
        <end position="489"/>
    </location>
</feature>
<dbReference type="AlphaFoldDB" id="A0A6A6WLJ5"/>
<reference evidence="3" key="1">
    <citation type="journal article" date="2020" name="Stud. Mycol.">
        <title>101 Dothideomycetes genomes: a test case for predicting lifestyles and emergence of pathogens.</title>
        <authorList>
            <person name="Haridas S."/>
            <person name="Albert R."/>
            <person name="Binder M."/>
            <person name="Bloem J."/>
            <person name="Labutti K."/>
            <person name="Salamov A."/>
            <person name="Andreopoulos B."/>
            <person name="Baker S."/>
            <person name="Barry K."/>
            <person name="Bills G."/>
            <person name="Bluhm B."/>
            <person name="Cannon C."/>
            <person name="Castanera R."/>
            <person name="Culley D."/>
            <person name="Daum C."/>
            <person name="Ezra D."/>
            <person name="Gonzalez J."/>
            <person name="Henrissat B."/>
            <person name="Kuo A."/>
            <person name="Liang C."/>
            <person name="Lipzen A."/>
            <person name="Lutzoni F."/>
            <person name="Magnuson J."/>
            <person name="Mondo S."/>
            <person name="Nolan M."/>
            <person name="Ohm R."/>
            <person name="Pangilinan J."/>
            <person name="Park H.-J."/>
            <person name="Ramirez L."/>
            <person name="Alfaro M."/>
            <person name="Sun H."/>
            <person name="Tritt A."/>
            <person name="Yoshinaga Y."/>
            <person name="Zwiers L.-H."/>
            <person name="Turgeon B."/>
            <person name="Goodwin S."/>
            <person name="Spatafora J."/>
            <person name="Crous P."/>
            <person name="Grigoriev I."/>
        </authorList>
    </citation>
    <scope>NUCLEOTIDE SEQUENCE</scope>
    <source>
        <strain evidence="3">CBS 121739</strain>
    </source>
</reference>
<evidence type="ECO:0000313" key="3">
    <source>
        <dbReference type="EMBL" id="KAF2763042.1"/>
    </source>
</evidence>
<sequence length="502" mass="57169">MERFVASKENNRTGSPFGTKPAPARDVRLPEFKSENTAQPEYGLRERPRAFQNVPQYQPQIIQDSMPPPPLQQQARNSLFSSRGSSTYGAHRNPFEASEIGSLDDSSITNLDLPVPQRLPQKLHFVEPAQQHHQDNQEMYSDGYSQGRSSINGESQYDEDDEEEEHFAQKVDVEDDERKGGMYDIMETAREMYDEGDYPTTSIGEETQTVNDADLVERTGSPALQQPVRHNGPKRLPTQNMKLQHTPTWPPNDVPPTNWPAAKTRVQTHTSFAQRPNPNAVARGLPPNKNVPETVSGVTNALTAKQPRFIKAEHPLPESKRLPKPIVVASAPPPMSPDRDIREQAAEENIDDTFVIDYAEPILFKKPYSDLAKESFDHDPAEPVVPFPDNLMNAALPDRMQYARQKFNHDQKTAFLSSLELEEWEGAGEWFVEKFTDAMKQVISNRREKRQLAARFEDEIRDRDREVARKRARTEQELNSMRSNGQKLLNTPRKGRSTPKRQ</sequence>
<feature type="compositionally biased region" description="Basic and acidic residues" evidence="1">
    <location>
        <begin position="23"/>
        <end position="34"/>
    </location>
</feature>
<proteinExistence type="predicted"/>
<feature type="region of interest" description="Disordered" evidence="1">
    <location>
        <begin position="463"/>
        <end position="502"/>
    </location>
</feature>
<dbReference type="GeneID" id="54490240"/>
<feature type="compositionally biased region" description="Basic and acidic residues" evidence="1">
    <location>
        <begin position="463"/>
        <end position="476"/>
    </location>
</feature>
<dbReference type="GO" id="GO:0017025">
    <property type="term" value="F:TBP-class protein binding"/>
    <property type="evidence" value="ECO:0007669"/>
    <property type="project" value="TreeGrafter"/>
</dbReference>
<feature type="compositionally biased region" description="Basic and acidic residues" evidence="1">
    <location>
        <begin position="166"/>
        <end position="180"/>
    </location>
</feature>
<feature type="compositionally biased region" description="Polar residues" evidence="1">
    <location>
        <begin position="72"/>
        <end position="88"/>
    </location>
</feature>
<dbReference type="Pfam" id="PF15463">
    <property type="entry name" value="ECM11"/>
    <property type="match status" value="1"/>
</dbReference>
<dbReference type="GO" id="GO:0042790">
    <property type="term" value="P:nucleolar large rRNA transcription by RNA polymerase I"/>
    <property type="evidence" value="ECO:0007669"/>
    <property type="project" value="TreeGrafter"/>
</dbReference>
<name>A0A6A6WLJ5_9PEZI</name>
<feature type="compositionally biased region" description="Basic residues" evidence="1">
    <location>
        <begin position="493"/>
        <end position="502"/>
    </location>
</feature>
<dbReference type="PANTHER" id="PTHR28244:SF1">
    <property type="entry name" value="RNA POLYMERASE I-SPECIFIC TRANSCRIPTION INITIATION FACTOR RRN11"/>
    <property type="match status" value="1"/>
</dbReference>
<feature type="region of interest" description="Disordered" evidence="1">
    <location>
        <begin position="60"/>
        <end position="180"/>
    </location>
</feature>
<evidence type="ECO:0000256" key="1">
    <source>
        <dbReference type="SAM" id="MobiDB-lite"/>
    </source>
</evidence>
<dbReference type="GO" id="GO:0001164">
    <property type="term" value="F:RNA polymerase I core promoter sequence-specific DNA binding"/>
    <property type="evidence" value="ECO:0007669"/>
    <property type="project" value="TreeGrafter"/>
</dbReference>
<keyword evidence="4" id="KW-1185">Reference proteome</keyword>
<dbReference type="RefSeq" id="XP_033605493.1">
    <property type="nucleotide sequence ID" value="XM_033749186.1"/>
</dbReference>
<dbReference type="InterPro" id="IPR029178">
    <property type="entry name" value="Ecm11_C"/>
</dbReference>
<gene>
    <name evidence="3" type="ORF">EJ05DRAFT_534465</name>
</gene>
<dbReference type="PANTHER" id="PTHR28244">
    <property type="entry name" value="RNA POLYMERASE I-SPECIFIC TRANSCRIPTION INITIATION FACTOR RRN11"/>
    <property type="match status" value="1"/>
</dbReference>